<reference evidence="2 3" key="1">
    <citation type="journal article" date="2022" name="Nat. Plants">
        <title>Genomes of leafy and leafless Platanthera orchids illuminate the evolution of mycoheterotrophy.</title>
        <authorList>
            <person name="Li M.H."/>
            <person name="Liu K.W."/>
            <person name="Li Z."/>
            <person name="Lu H.C."/>
            <person name="Ye Q.L."/>
            <person name="Zhang D."/>
            <person name="Wang J.Y."/>
            <person name="Li Y.F."/>
            <person name="Zhong Z.M."/>
            <person name="Liu X."/>
            <person name="Yu X."/>
            <person name="Liu D.K."/>
            <person name="Tu X.D."/>
            <person name="Liu B."/>
            <person name="Hao Y."/>
            <person name="Liao X.Y."/>
            <person name="Jiang Y.T."/>
            <person name="Sun W.H."/>
            <person name="Chen J."/>
            <person name="Chen Y.Q."/>
            <person name="Ai Y."/>
            <person name="Zhai J.W."/>
            <person name="Wu S.S."/>
            <person name="Zhou Z."/>
            <person name="Hsiao Y.Y."/>
            <person name="Wu W.L."/>
            <person name="Chen Y.Y."/>
            <person name="Lin Y.F."/>
            <person name="Hsu J.L."/>
            <person name="Li C.Y."/>
            <person name="Wang Z.W."/>
            <person name="Zhao X."/>
            <person name="Zhong W.Y."/>
            <person name="Ma X.K."/>
            <person name="Ma L."/>
            <person name="Huang J."/>
            <person name="Chen G.Z."/>
            <person name="Huang M.Z."/>
            <person name="Huang L."/>
            <person name="Peng D.H."/>
            <person name="Luo Y.B."/>
            <person name="Zou S.Q."/>
            <person name="Chen S.P."/>
            <person name="Lan S."/>
            <person name="Tsai W.C."/>
            <person name="Van de Peer Y."/>
            <person name="Liu Z.J."/>
        </authorList>
    </citation>
    <scope>NUCLEOTIDE SEQUENCE [LARGE SCALE GENOMIC DNA]</scope>
    <source>
        <strain evidence="2">Lor287</strain>
    </source>
</reference>
<feature type="region of interest" description="Disordered" evidence="1">
    <location>
        <begin position="1"/>
        <end position="100"/>
    </location>
</feature>
<protein>
    <submittedName>
        <fullName evidence="2">Uncharacterized protein</fullName>
    </submittedName>
</protein>
<evidence type="ECO:0000313" key="2">
    <source>
        <dbReference type="EMBL" id="KAK8923463.1"/>
    </source>
</evidence>
<feature type="compositionally biased region" description="Polar residues" evidence="1">
    <location>
        <begin position="45"/>
        <end position="59"/>
    </location>
</feature>
<accession>A0AAP0B129</accession>
<organism evidence="2 3">
    <name type="scientific">Platanthera zijinensis</name>
    <dbReference type="NCBI Taxonomy" id="2320716"/>
    <lineage>
        <taxon>Eukaryota</taxon>
        <taxon>Viridiplantae</taxon>
        <taxon>Streptophyta</taxon>
        <taxon>Embryophyta</taxon>
        <taxon>Tracheophyta</taxon>
        <taxon>Spermatophyta</taxon>
        <taxon>Magnoliopsida</taxon>
        <taxon>Liliopsida</taxon>
        <taxon>Asparagales</taxon>
        <taxon>Orchidaceae</taxon>
        <taxon>Orchidoideae</taxon>
        <taxon>Orchideae</taxon>
        <taxon>Orchidinae</taxon>
        <taxon>Platanthera</taxon>
    </lineage>
</organism>
<proteinExistence type="predicted"/>
<dbReference type="EMBL" id="JBBWWQ010000017">
    <property type="protein sequence ID" value="KAK8923463.1"/>
    <property type="molecule type" value="Genomic_DNA"/>
</dbReference>
<keyword evidence="3" id="KW-1185">Reference proteome</keyword>
<evidence type="ECO:0000256" key="1">
    <source>
        <dbReference type="SAM" id="MobiDB-lite"/>
    </source>
</evidence>
<dbReference type="Proteomes" id="UP001418222">
    <property type="component" value="Unassembled WGS sequence"/>
</dbReference>
<evidence type="ECO:0000313" key="3">
    <source>
        <dbReference type="Proteomes" id="UP001418222"/>
    </source>
</evidence>
<comment type="caution">
    <text evidence="2">The sequence shown here is derived from an EMBL/GenBank/DDBJ whole genome shotgun (WGS) entry which is preliminary data.</text>
</comment>
<dbReference type="AlphaFoldDB" id="A0AAP0B129"/>
<sequence length="100" mass="11476">MTSRVGSYRMQYNHIMVQKEPRKQARGPSPTDHLARKEPWDMNTEDQAQPSIYDSSQHYQPVRSDICTNSLHNLVPKAPKGFTTNTGGEPPHIMDHHRLP</sequence>
<gene>
    <name evidence="2" type="ORF">KSP39_PZI019159</name>
</gene>
<name>A0AAP0B129_9ASPA</name>